<evidence type="ECO:0000256" key="1">
    <source>
        <dbReference type="SAM" id="MobiDB-lite"/>
    </source>
</evidence>
<dbReference type="InterPro" id="IPR008030">
    <property type="entry name" value="NmrA-like"/>
</dbReference>
<dbReference type="Gene3D" id="3.40.50.720">
    <property type="entry name" value="NAD(P)-binding Rossmann-like Domain"/>
    <property type="match status" value="1"/>
</dbReference>
<dbReference type="InterPro" id="IPR051604">
    <property type="entry name" value="Ergot_Alk_Oxidoreductase"/>
</dbReference>
<evidence type="ECO:0000313" key="3">
    <source>
        <dbReference type="EMBL" id="AZW16779.1"/>
    </source>
</evidence>
<accession>A0AAN1RVH2</accession>
<sequence>MPMENETVLVVGATGRFGSLVVPALKSRQLRVRVLARHSAKAQAALAAGADEAVLGDLRDPASLLAAARGATGVYYLGPALVPDQKTLGLNMVGAARAADVRRFVFSSAIRPLDDPQAKRDVENALYESGLQYTVLRPAHFMQNLLDIWPAVQRSGLLAEPYDSSARLARVDYRDVAEVAAIALSGDRLAHASLELCAEGMHNRHDVAAMMSQFLGRNVRAGVQDVGSWAEQARLRYDPQQQAQMRRVFDYFDRQGLQGNAITLRAVLGREPRSLRDFLAEMAGVARPVRARARPAPSRTPPRTSQLSWMDLS</sequence>
<feature type="region of interest" description="Disordered" evidence="1">
    <location>
        <begin position="290"/>
        <end position="313"/>
    </location>
</feature>
<proteinExistence type="predicted"/>
<evidence type="ECO:0000313" key="4">
    <source>
        <dbReference type="Proteomes" id="UP000282741"/>
    </source>
</evidence>
<organism evidence="3 4">
    <name type="scientific">Bordetella hinzii</name>
    <dbReference type="NCBI Taxonomy" id="103855"/>
    <lineage>
        <taxon>Bacteria</taxon>
        <taxon>Pseudomonadati</taxon>
        <taxon>Pseudomonadota</taxon>
        <taxon>Betaproteobacteria</taxon>
        <taxon>Burkholderiales</taxon>
        <taxon>Alcaligenaceae</taxon>
        <taxon>Bordetella</taxon>
    </lineage>
</organism>
<feature type="domain" description="NmrA-like" evidence="2">
    <location>
        <begin position="5"/>
        <end position="258"/>
    </location>
</feature>
<dbReference type="PANTHER" id="PTHR43162">
    <property type="match status" value="1"/>
</dbReference>
<dbReference type="PANTHER" id="PTHR43162:SF1">
    <property type="entry name" value="PRESTALK A DIFFERENTIATION PROTEIN A"/>
    <property type="match status" value="1"/>
</dbReference>
<dbReference type="EMBL" id="CP024172">
    <property type="protein sequence ID" value="AZW16779.1"/>
    <property type="molecule type" value="Genomic_DNA"/>
</dbReference>
<evidence type="ECO:0000259" key="2">
    <source>
        <dbReference type="Pfam" id="PF05368"/>
    </source>
</evidence>
<gene>
    <name evidence="3" type="ORF">CS347_08360</name>
</gene>
<dbReference type="AlphaFoldDB" id="A0AAN1RVH2"/>
<dbReference type="KEGG" id="bhz:ACR54_04585"/>
<name>A0AAN1RVH2_9BORD</name>
<dbReference type="InterPro" id="IPR036291">
    <property type="entry name" value="NAD(P)-bd_dom_sf"/>
</dbReference>
<dbReference type="SUPFAM" id="SSF51735">
    <property type="entry name" value="NAD(P)-binding Rossmann-fold domains"/>
    <property type="match status" value="1"/>
</dbReference>
<reference evidence="4" key="1">
    <citation type="submission" date="2017-10" db="EMBL/GenBank/DDBJ databases">
        <title>Whole genome sequencing of various Bordetella species.</title>
        <authorList>
            <person name="Weigand M.R."/>
            <person name="Loparev V."/>
            <person name="Peng Y."/>
            <person name="Bowden K.E."/>
            <person name="Tondella M.L."/>
            <person name="Williams M.M."/>
        </authorList>
    </citation>
    <scope>NUCLEOTIDE SEQUENCE [LARGE SCALE GENOMIC DNA]</scope>
    <source>
        <strain evidence="4">H720</strain>
    </source>
</reference>
<dbReference type="Gene3D" id="3.90.25.10">
    <property type="entry name" value="UDP-galactose 4-epimerase, domain 1"/>
    <property type="match status" value="1"/>
</dbReference>
<feature type="compositionally biased region" description="Low complexity" evidence="1">
    <location>
        <begin position="294"/>
        <end position="305"/>
    </location>
</feature>
<protein>
    <submittedName>
        <fullName evidence="3">Epimerase</fullName>
    </submittedName>
</protein>
<dbReference type="Proteomes" id="UP000282741">
    <property type="component" value="Chromosome"/>
</dbReference>
<dbReference type="Pfam" id="PF05368">
    <property type="entry name" value="NmrA"/>
    <property type="match status" value="1"/>
</dbReference>